<organism evidence="1 2">
    <name type="scientific">Vespula vulgaris</name>
    <name type="common">Yellow jacket</name>
    <name type="synonym">Wasp</name>
    <dbReference type="NCBI Taxonomy" id="7454"/>
    <lineage>
        <taxon>Eukaryota</taxon>
        <taxon>Metazoa</taxon>
        <taxon>Ecdysozoa</taxon>
        <taxon>Arthropoda</taxon>
        <taxon>Hexapoda</taxon>
        <taxon>Insecta</taxon>
        <taxon>Pterygota</taxon>
        <taxon>Neoptera</taxon>
        <taxon>Endopterygota</taxon>
        <taxon>Hymenoptera</taxon>
        <taxon>Apocrita</taxon>
        <taxon>Aculeata</taxon>
        <taxon>Vespoidea</taxon>
        <taxon>Vespidae</taxon>
        <taxon>Vespinae</taxon>
        <taxon>Vespula</taxon>
    </lineage>
</organism>
<evidence type="ECO:0000313" key="1">
    <source>
        <dbReference type="EMBL" id="KAF7402408.1"/>
    </source>
</evidence>
<dbReference type="Proteomes" id="UP000614350">
    <property type="component" value="Unassembled WGS sequence"/>
</dbReference>
<dbReference type="AlphaFoldDB" id="A0A834NCI0"/>
<sequence>MPAMGSSGLIDPSCVASSFQVPRLLSGEKTFTQLITVYEEHGPVCLSGKLVEATEYASERTDCSKAHFLIEFQMNFIKN</sequence>
<dbReference type="EMBL" id="JACSEA010000004">
    <property type="protein sequence ID" value="KAF7402408.1"/>
    <property type="molecule type" value="Genomic_DNA"/>
</dbReference>
<name>A0A834NCI0_VESVU</name>
<keyword evidence="2" id="KW-1185">Reference proteome</keyword>
<accession>A0A834NCI0</accession>
<proteinExistence type="predicted"/>
<protein>
    <submittedName>
        <fullName evidence="1">Uncharacterized protein</fullName>
    </submittedName>
</protein>
<evidence type="ECO:0000313" key="2">
    <source>
        <dbReference type="Proteomes" id="UP000614350"/>
    </source>
</evidence>
<gene>
    <name evidence="1" type="ORF">HZH66_004675</name>
</gene>
<reference evidence="1" key="1">
    <citation type="journal article" date="2020" name="G3 (Bethesda)">
        <title>High-Quality Assemblies for Three Invasive Social Wasps from the &lt;i&gt;Vespula&lt;/i&gt; Genus.</title>
        <authorList>
            <person name="Harrop T.W.R."/>
            <person name="Guhlin J."/>
            <person name="McLaughlin G.M."/>
            <person name="Permina E."/>
            <person name="Stockwell P."/>
            <person name="Gilligan J."/>
            <person name="Le Lec M.F."/>
            <person name="Gruber M.A.M."/>
            <person name="Quinn O."/>
            <person name="Lovegrove M."/>
            <person name="Duncan E.J."/>
            <person name="Remnant E.J."/>
            <person name="Van Eeckhoven J."/>
            <person name="Graham B."/>
            <person name="Knapp R.A."/>
            <person name="Langford K.W."/>
            <person name="Kronenberg Z."/>
            <person name="Press M.O."/>
            <person name="Eacker S.M."/>
            <person name="Wilson-Rankin E.E."/>
            <person name="Purcell J."/>
            <person name="Lester P.J."/>
            <person name="Dearden P.K."/>
        </authorList>
    </citation>
    <scope>NUCLEOTIDE SEQUENCE</scope>
    <source>
        <strain evidence="1">Marl-1</strain>
    </source>
</reference>
<comment type="caution">
    <text evidence="1">The sequence shown here is derived from an EMBL/GenBank/DDBJ whole genome shotgun (WGS) entry which is preliminary data.</text>
</comment>